<feature type="transmembrane region" description="Helical" evidence="2">
    <location>
        <begin position="165"/>
        <end position="187"/>
    </location>
</feature>
<evidence type="ECO:0000256" key="2">
    <source>
        <dbReference type="SAM" id="Phobius"/>
    </source>
</evidence>
<sequence>MAYDKDERMNAEQKEADNGLAEMVDQRDTEFAADSWMGAVFTPDTSKTKRIIDYDPQTQTERYEGESTETPFGNLAGADVERVPSRTTAERTRDYDVESAAEIAEPVRGVRRSNQTESEPENGASGLGMTGLGLSILSLFLLPYLIAPVGMILGYMAFRRNARTLGTWAMIVGAVALIGALVIYPYYVAR</sequence>
<proteinExistence type="predicted"/>
<accession>A0ABY4WJC3</accession>
<dbReference type="RefSeq" id="WP_251874332.1">
    <property type="nucleotide sequence ID" value="NZ_CP098755.1"/>
</dbReference>
<keyword evidence="2" id="KW-1133">Transmembrane helix</keyword>
<feature type="transmembrane region" description="Helical" evidence="2">
    <location>
        <begin position="136"/>
        <end position="158"/>
    </location>
</feature>
<dbReference type="Proteomes" id="UP001056500">
    <property type="component" value="Chromosome"/>
</dbReference>
<organism evidence="3 4">
    <name type="scientific">Brevibacillus ruminantium</name>
    <dbReference type="NCBI Taxonomy" id="2950604"/>
    <lineage>
        <taxon>Bacteria</taxon>
        <taxon>Bacillati</taxon>
        <taxon>Bacillota</taxon>
        <taxon>Bacilli</taxon>
        <taxon>Bacillales</taxon>
        <taxon>Paenibacillaceae</taxon>
        <taxon>Brevibacillus</taxon>
    </lineage>
</organism>
<reference evidence="3" key="1">
    <citation type="submission" date="2022-06" db="EMBL/GenBank/DDBJ databases">
        <title>Genome sequencing of Brevibacillus sp. BB3-R1.</title>
        <authorList>
            <person name="Heo J."/>
            <person name="Lee D."/>
            <person name="Won M."/>
            <person name="Han B.-H."/>
            <person name="Hong S.-B."/>
            <person name="Kwon S.-W."/>
        </authorList>
    </citation>
    <scope>NUCLEOTIDE SEQUENCE</scope>
    <source>
        <strain evidence="3">BB3-R1</strain>
    </source>
</reference>
<gene>
    <name evidence="3" type="ORF">NDK47_08055</name>
</gene>
<protein>
    <submittedName>
        <fullName evidence="3">DUF5353 domain-containing protein</fullName>
    </submittedName>
</protein>
<evidence type="ECO:0000256" key="1">
    <source>
        <dbReference type="SAM" id="MobiDB-lite"/>
    </source>
</evidence>
<dbReference type="InterPro" id="IPR055338">
    <property type="entry name" value="YqfX-like"/>
</dbReference>
<dbReference type="PANTHER" id="PTHR40040:SF1">
    <property type="entry name" value="MEMBRANE PROTEIN"/>
    <property type="match status" value="1"/>
</dbReference>
<feature type="region of interest" description="Disordered" evidence="1">
    <location>
        <begin position="1"/>
        <end position="22"/>
    </location>
</feature>
<dbReference type="EMBL" id="CP098755">
    <property type="protein sequence ID" value="USG67230.1"/>
    <property type="molecule type" value="Genomic_DNA"/>
</dbReference>
<evidence type="ECO:0000313" key="4">
    <source>
        <dbReference type="Proteomes" id="UP001056500"/>
    </source>
</evidence>
<keyword evidence="2" id="KW-0812">Transmembrane</keyword>
<feature type="compositionally biased region" description="Basic and acidic residues" evidence="1">
    <location>
        <begin position="1"/>
        <end position="17"/>
    </location>
</feature>
<keyword evidence="2" id="KW-0472">Membrane</keyword>
<name>A0ABY4WJC3_9BACL</name>
<keyword evidence="4" id="KW-1185">Reference proteome</keyword>
<evidence type="ECO:0000313" key="3">
    <source>
        <dbReference type="EMBL" id="USG67230.1"/>
    </source>
</evidence>
<dbReference type="PANTHER" id="PTHR40040">
    <property type="entry name" value="SMALL HYDROPHOBIC PROTEIN-RELATED"/>
    <property type="match status" value="1"/>
</dbReference>